<dbReference type="GO" id="GO:0004674">
    <property type="term" value="F:protein serine/threonine kinase activity"/>
    <property type="evidence" value="ECO:0007669"/>
    <property type="project" value="TreeGrafter"/>
</dbReference>
<dbReference type="Pfam" id="PF07714">
    <property type="entry name" value="PK_Tyr_Ser-Thr"/>
    <property type="match status" value="1"/>
</dbReference>
<dbReference type="STRING" id="44941.A0A397W4H3"/>
<gene>
    <name evidence="2" type="ORF">C2G38_2239195</name>
</gene>
<dbReference type="EMBL" id="QKWP01000050">
    <property type="protein sequence ID" value="RIB28991.1"/>
    <property type="molecule type" value="Genomic_DNA"/>
</dbReference>
<accession>A0A397W4H3</accession>
<proteinExistence type="predicted"/>
<dbReference type="InterPro" id="IPR011009">
    <property type="entry name" value="Kinase-like_dom_sf"/>
</dbReference>
<dbReference type="Gene3D" id="1.10.510.10">
    <property type="entry name" value="Transferase(Phosphotransferase) domain 1"/>
    <property type="match status" value="1"/>
</dbReference>
<dbReference type="PANTHER" id="PTHR44329">
    <property type="entry name" value="SERINE/THREONINE-PROTEIN KINASE TNNI3K-RELATED"/>
    <property type="match status" value="1"/>
</dbReference>
<dbReference type="PANTHER" id="PTHR44329:SF289">
    <property type="entry name" value="SERINE_THREONINE-PROTEIN KINASE VIK"/>
    <property type="match status" value="1"/>
</dbReference>
<dbReference type="GO" id="GO:0005524">
    <property type="term" value="F:ATP binding"/>
    <property type="evidence" value="ECO:0007669"/>
    <property type="project" value="InterPro"/>
</dbReference>
<dbReference type="InterPro" id="IPR000719">
    <property type="entry name" value="Prot_kinase_dom"/>
</dbReference>
<evidence type="ECO:0000313" key="3">
    <source>
        <dbReference type="Proteomes" id="UP000266673"/>
    </source>
</evidence>
<keyword evidence="3" id="KW-1185">Reference proteome</keyword>
<name>A0A397W4H3_9GLOM</name>
<dbReference type="OrthoDB" id="1668230at2759"/>
<protein>
    <recommendedName>
        <fullName evidence="1">Protein kinase domain-containing protein</fullName>
    </recommendedName>
</protein>
<feature type="domain" description="Protein kinase" evidence="1">
    <location>
        <begin position="1"/>
        <end position="132"/>
    </location>
</feature>
<organism evidence="2 3">
    <name type="scientific">Gigaspora rosea</name>
    <dbReference type="NCBI Taxonomy" id="44941"/>
    <lineage>
        <taxon>Eukaryota</taxon>
        <taxon>Fungi</taxon>
        <taxon>Fungi incertae sedis</taxon>
        <taxon>Mucoromycota</taxon>
        <taxon>Glomeromycotina</taxon>
        <taxon>Glomeromycetes</taxon>
        <taxon>Diversisporales</taxon>
        <taxon>Gigasporaceae</taxon>
        <taxon>Gigaspora</taxon>
    </lineage>
</organism>
<dbReference type="PROSITE" id="PS50011">
    <property type="entry name" value="PROTEIN_KINASE_DOM"/>
    <property type="match status" value="1"/>
</dbReference>
<sequence length="132" mass="15474">MHNCININEAIEINSGGHGVIYKYECKICKNTKVLKRLKDSKQHKKFDNEIQYTIKKSDIFSLGVILWEISSGQLPFKQMSSSEISLLEMQLSDEFRETPTEKTPFQYVELYKKCWNKDPNIRPEMPLIIKT</sequence>
<evidence type="ECO:0000313" key="2">
    <source>
        <dbReference type="EMBL" id="RIB28991.1"/>
    </source>
</evidence>
<comment type="caution">
    <text evidence="2">The sequence shown here is derived from an EMBL/GenBank/DDBJ whole genome shotgun (WGS) entry which is preliminary data.</text>
</comment>
<dbReference type="InterPro" id="IPR001245">
    <property type="entry name" value="Ser-Thr/Tyr_kinase_cat_dom"/>
</dbReference>
<dbReference type="SUPFAM" id="SSF56112">
    <property type="entry name" value="Protein kinase-like (PK-like)"/>
    <property type="match status" value="1"/>
</dbReference>
<reference evidence="2 3" key="1">
    <citation type="submission" date="2018-06" db="EMBL/GenBank/DDBJ databases">
        <title>Comparative genomics reveals the genomic features of Rhizophagus irregularis, R. cerebriforme, R. diaphanum and Gigaspora rosea, and their symbiotic lifestyle signature.</title>
        <authorList>
            <person name="Morin E."/>
            <person name="San Clemente H."/>
            <person name="Chen E.C.H."/>
            <person name="De La Providencia I."/>
            <person name="Hainaut M."/>
            <person name="Kuo A."/>
            <person name="Kohler A."/>
            <person name="Murat C."/>
            <person name="Tang N."/>
            <person name="Roy S."/>
            <person name="Loubradou J."/>
            <person name="Henrissat B."/>
            <person name="Grigoriev I.V."/>
            <person name="Corradi N."/>
            <person name="Roux C."/>
            <person name="Martin F.M."/>
        </authorList>
    </citation>
    <scope>NUCLEOTIDE SEQUENCE [LARGE SCALE GENOMIC DNA]</scope>
    <source>
        <strain evidence="2 3">DAOM 194757</strain>
    </source>
</reference>
<dbReference type="AlphaFoldDB" id="A0A397W4H3"/>
<dbReference type="InterPro" id="IPR051681">
    <property type="entry name" value="Ser/Thr_Kinases-Pseudokinases"/>
</dbReference>
<dbReference type="Proteomes" id="UP000266673">
    <property type="component" value="Unassembled WGS sequence"/>
</dbReference>
<evidence type="ECO:0000259" key="1">
    <source>
        <dbReference type="PROSITE" id="PS50011"/>
    </source>
</evidence>